<dbReference type="InterPro" id="IPR010730">
    <property type="entry name" value="HET"/>
</dbReference>
<name>A0A9P9GF29_FUSRE</name>
<proteinExistence type="predicted"/>
<sequence>MATLSQTSSLADDIPEWTSGCPTCKAIWLQFADPESSSETNLGSSKEALSTTCPNHKVLVQRFIDYVLSEGPHSECFSSSDLRFRKLGEGFSITINQSLSGRGYLWNLLLKHRCVSSHGAKCKNPLKKQCIIPGHLPVNYVAISYTYRNHTQPVITSSDFTRLQKPFSLETTDFSHFVSPIVRHAICLTSVIEERYLWADALCITHHDPKAASEQLRSMGAIYANAIVTIVATDGDSESGIPGLKGISSPRGMRQNIIPFGDERLLFGTTCQEYAMAKRKIIFNNLELHWVCACSLWHEELTLFTEIDNELYPQSNIAMAGFLDDSSLRRYFGGYNQRSLTFEEDALPALSGLLSVFSRSFEGGFLYGIPEMFFEHSLGWRPCGNGCLQRRIPSGRPIESRFESSGIPSWSWLGWKGSVDTRCQTAIRVASNYVSGEAYFDKRDGYKDFINPMPPGWTRVAAPDNEPRLYPDGCGRYIFKHESMLEHYGGPIEWYYPFPVDEIQELTPPFMPEQTQYLFCNTVQARLLGYQQDSDQLQYLWDNEAKLCNKFGKVIGKLHLLNKDSRDRFPENANGTEAGLPVDIVAVCRLKRCSKTWHREEMESRLPLIKEDLYLVLCVDGEVIAAEWENLDPEKVSLVLG</sequence>
<dbReference type="PANTHER" id="PTHR33112:SF12">
    <property type="entry name" value="HETEROKARYON INCOMPATIBILITY DOMAIN-CONTAINING PROTEIN"/>
    <property type="match status" value="1"/>
</dbReference>
<dbReference type="GeneID" id="70225998"/>
<dbReference type="AlphaFoldDB" id="A0A9P9GF29"/>
<evidence type="ECO:0000259" key="1">
    <source>
        <dbReference type="Pfam" id="PF06985"/>
    </source>
</evidence>
<protein>
    <recommendedName>
        <fullName evidence="1">Heterokaryon incompatibility domain-containing protein</fullName>
    </recommendedName>
</protein>
<dbReference type="RefSeq" id="XP_046045630.1">
    <property type="nucleotide sequence ID" value="XM_046196044.1"/>
</dbReference>
<keyword evidence="3" id="KW-1185">Reference proteome</keyword>
<organism evidence="2 3">
    <name type="scientific">Fusarium redolens</name>
    <dbReference type="NCBI Taxonomy" id="48865"/>
    <lineage>
        <taxon>Eukaryota</taxon>
        <taxon>Fungi</taxon>
        <taxon>Dikarya</taxon>
        <taxon>Ascomycota</taxon>
        <taxon>Pezizomycotina</taxon>
        <taxon>Sordariomycetes</taxon>
        <taxon>Hypocreomycetidae</taxon>
        <taxon>Hypocreales</taxon>
        <taxon>Nectriaceae</taxon>
        <taxon>Fusarium</taxon>
        <taxon>Fusarium redolens species complex</taxon>
    </lineage>
</organism>
<reference evidence="2" key="1">
    <citation type="journal article" date="2021" name="Nat. Commun.">
        <title>Genetic determinants of endophytism in the Arabidopsis root mycobiome.</title>
        <authorList>
            <person name="Mesny F."/>
            <person name="Miyauchi S."/>
            <person name="Thiergart T."/>
            <person name="Pickel B."/>
            <person name="Atanasova L."/>
            <person name="Karlsson M."/>
            <person name="Huettel B."/>
            <person name="Barry K.W."/>
            <person name="Haridas S."/>
            <person name="Chen C."/>
            <person name="Bauer D."/>
            <person name="Andreopoulos W."/>
            <person name="Pangilinan J."/>
            <person name="LaButti K."/>
            <person name="Riley R."/>
            <person name="Lipzen A."/>
            <person name="Clum A."/>
            <person name="Drula E."/>
            <person name="Henrissat B."/>
            <person name="Kohler A."/>
            <person name="Grigoriev I.V."/>
            <person name="Martin F.M."/>
            <person name="Hacquard S."/>
        </authorList>
    </citation>
    <scope>NUCLEOTIDE SEQUENCE</scope>
    <source>
        <strain evidence="2">MPI-CAGE-AT-0023</strain>
    </source>
</reference>
<dbReference type="Pfam" id="PF06985">
    <property type="entry name" value="HET"/>
    <property type="match status" value="1"/>
</dbReference>
<accession>A0A9P9GF29</accession>
<evidence type="ECO:0000313" key="3">
    <source>
        <dbReference type="Proteomes" id="UP000720189"/>
    </source>
</evidence>
<evidence type="ECO:0000313" key="2">
    <source>
        <dbReference type="EMBL" id="KAH7237771.1"/>
    </source>
</evidence>
<dbReference type="PANTHER" id="PTHR33112">
    <property type="entry name" value="DOMAIN PROTEIN, PUTATIVE-RELATED"/>
    <property type="match status" value="1"/>
</dbReference>
<gene>
    <name evidence="2" type="ORF">BKA55DRAFT_597206</name>
</gene>
<comment type="caution">
    <text evidence="2">The sequence shown here is derived from an EMBL/GenBank/DDBJ whole genome shotgun (WGS) entry which is preliminary data.</text>
</comment>
<dbReference type="Proteomes" id="UP000720189">
    <property type="component" value="Unassembled WGS sequence"/>
</dbReference>
<dbReference type="OrthoDB" id="5135333at2759"/>
<dbReference type="EMBL" id="JAGMUX010000015">
    <property type="protein sequence ID" value="KAH7237771.1"/>
    <property type="molecule type" value="Genomic_DNA"/>
</dbReference>
<feature type="domain" description="Heterokaryon incompatibility" evidence="1">
    <location>
        <begin position="140"/>
        <end position="247"/>
    </location>
</feature>